<protein>
    <submittedName>
        <fullName evidence="2">TRAF3-interacting protein 1 C-terminal domain-containing protein</fullName>
    </submittedName>
</protein>
<evidence type="ECO:0000313" key="2">
    <source>
        <dbReference type="WBParaSite" id="RSKR_0000542200.1"/>
    </source>
</evidence>
<proteinExistence type="predicted"/>
<name>A0AC35TXU7_9BILA</name>
<organism evidence="1 2">
    <name type="scientific">Rhabditophanes sp. KR3021</name>
    <dbReference type="NCBI Taxonomy" id="114890"/>
    <lineage>
        <taxon>Eukaryota</taxon>
        <taxon>Metazoa</taxon>
        <taxon>Ecdysozoa</taxon>
        <taxon>Nematoda</taxon>
        <taxon>Chromadorea</taxon>
        <taxon>Rhabditida</taxon>
        <taxon>Tylenchina</taxon>
        <taxon>Panagrolaimomorpha</taxon>
        <taxon>Strongyloidoidea</taxon>
        <taxon>Alloionematidae</taxon>
        <taxon>Rhabditophanes</taxon>
    </lineage>
</organism>
<reference evidence="2" key="1">
    <citation type="submission" date="2016-11" db="UniProtKB">
        <authorList>
            <consortium name="WormBaseParasite"/>
        </authorList>
    </citation>
    <scope>IDENTIFICATION</scope>
    <source>
        <strain evidence="2">KR3021</strain>
    </source>
</reference>
<dbReference type="WBParaSite" id="RSKR_0000542200.1">
    <property type="protein sequence ID" value="RSKR_0000542200.1"/>
    <property type="gene ID" value="RSKR_0000542200"/>
</dbReference>
<sequence length="475" mass="53825">MEQKNIDLFSKLIKTPVLTSPLLKRPPFRFLFDIISETIKETKYLSDEYGELNFEKFGDKNDKIKLLDGLIGRVNDDGKLNELKGSKIVAGKDAELTNLFLQKFGKAAKLFKKEKKKDGGSKKKEKDGGEEKSKKKATKIIPTDTEEDKKEKKKVKKDPTGDKKKKDTVVDKKKKDDTKSKKKKIGKEEDPINDSNTPDKSPQPSPKELPSEKLPILISPQTEKPPPAPPKVQPNVENNVGLPLPKPVATPVANLVRPGTAVSRPPPPKLKKNPVVYEDPGGKAEEVVAIPIPLMVESEGDGEMDLDDFISEEPLNNLLNEPQVNINKINEDQHGLLVNKIVENTKDLEKSAMAATKSDFVYDDNEYRRLKQETDEIRQSVQKLSQTIHPLSQIFDFIQEDFDGMLRELDLWWKEITKNSEELRQKQRQLMALDTQEKILRSLGVDIEEKKREILVARAAIDRNDKVIENCLITQ</sequence>
<evidence type="ECO:0000313" key="1">
    <source>
        <dbReference type="Proteomes" id="UP000095286"/>
    </source>
</evidence>
<dbReference type="Proteomes" id="UP000095286">
    <property type="component" value="Unplaced"/>
</dbReference>
<accession>A0AC35TXU7</accession>